<dbReference type="PANTHER" id="PTHR10039:SF16">
    <property type="entry name" value="GPI INOSITOL-DEACYLASE"/>
    <property type="match status" value="1"/>
</dbReference>
<feature type="domain" description="GPI inositol-deacylase winged helix" evidence="3">
    <location>
        <begin position="704"/>
        <end position="778"/>
    </location>
</feature>
<dbReference type="InterPro" id="IPR054471">
    <property type="entry name" value="GPIID_WHD"/>
</dbReference>
<dbReference type="SMART" id="SM00320">
    <property type="entry name" value="WD40"/>
    <property type="match status" value="4"/>
</dbReference>
<sequence length="1607" mass="180352">MVSHPSCLSSCLFEAACQLMPHRMYQLRKFGRRRQDLPSQDLDEPEERGPSKNSDEGHHGFDRRASESAAITSFPPSSTSAGLRPGNPRHASAPQEPTLPARPRIPKCDTSPSINKLGLSLVHSAPQPLADVIFVHGLGGTSRTTWSWQHDPQYFWPSWLADDAELCRTRIFTFGYNADFIGRDTPSNILDFARQLLFQLKTYSDVCGLEDIAIGTYPLIFVMHSMGGLVVKKALILGKSDELYQNTIAQVHAMLFLGTPHRGSNHADFLNNILRSIPSFSSKLYVTEMETASTSLQDVNEQFRTTCANLEIVSLYESHKTSIGMAIKKLIVDKESAVLGYPTEISSSLDADHHGMCKFSGLEDPNFEQVRNVLRMFLRKCRHDADDAELSGDPLRMDFVLNSNTKKLEKLFGIQDDPKDDYETARDRIMEGTCRWILHRHSYGNWRHVTQSTSRILWLTGLPGAGKSVLSSFIIHSLQRDPSIKNCVYHFFKSDHQRKRRISYMLCSIAFQLSLCNTAVQERLIELDDADSIFFSDQKINSIWETVFEGILFRQTFDGPIFWIIDGLDEADHPELLANLLRKLPSNNFFRIIIVSRPVREIAMQSPPNIEVAHDEITDADTRDDIRNYTQGVISTTLHNDAIREDVIDIILTKAQGAFLWVTLALDQLKDNWHTRHDIDQILNDLPEGMESLYSGMLQTVAQQPARPRAIASRVLTWAVCSFHPLTIAELNIALASEFGEFLSLDNTIRQICGNFIVVEKTRVKLIHDTARQFLLHQSPGKPMNFDLKAGHELIAETTLKFLTDQKRNWKRTLARAQVGATPTTRIAGSLALFNNHPFLSYAVKWWAYHVSLSAIHSDLVQLVHVFLDQMCLVWIDAVALLGDMRVLTRSARNLKLFVKRKNKKTSHESLRSLYGSRDDELKQWAKDLIRIVGRFGDTLLDNPASIYKHIVPFCPMGSIIRQTYGTASSFSVIGISSDVWDDCLARLTMGTDEFPSTVLCTGAFFVTLIGNGVLIVWHAESCETKTRLNHGEWISVVEGSRSSSLLATAGLRFIRVWDVSTGEETHCIAKVSDRRILALSFGTGDGQLLIGYDDSSLQCIDLTTSKASWKQILEEPGDSEHACPHLISISPNHYQVIVGYRGKPIFSWNLDALGHGPLVCTRPEDRSGLGHDSSSWKAGTPERVVWRPGLPAAFVLYNDTALFEWNVDQDAQRPIPGIHAIEMALSSDGNLLLTSDHSGTLKVWTVPEFRLAYQLQEPDMVRSLAFSPDGQRFYDIRGPLCNVWGPDALVRVDDLDREEASCSQDTLTSEPVSAAHGAERAQITAIVCDGDDRFYCGGKDSGVVVLYEASTGNKIRKLSMDMRLSLRTVWNLRTREEVCRAAPPGTTNHRWLNGPGAMDQILLVNSRGIRKFDWKSLQEASPTTLESIDELPAATLQAPLLPGLAQLSLERPRTPDPTSSIERPFLVNGAQVVFDTSPDAARDRTYISERKIMVAEIPNGPSRSSSVRPIRELVDHCVNRLIGCFNGHVVFLDRSYCFCTWDVRAGSRSLKRHFYLPKDWLSPDMLKLCTVNASRDGALPQERGDCGDTVWDQVVRNMGFSWYGLK</sequence>
<dbReference type="InParanoid" id="A0A507BA38"/>
<dbReference type="SUPFAM" id="SSF53474">
    <property type="entry name" value="alpha/beta-Hydrolases"/>
    <property type="match status" value="1"/>
</dbReference>
<dbReference type="InterPro" id="IPR036322">
    <property type="entry name" value="WD40_repeat_dom_sf"/>
</dbReference>
<comment type="caution">
    <text evidence="5">The sequence shown here is derived from an EMBL/GenBank/DDBJ whole genome shotgun (WGS) entry which is preliminary data.</text>
</comment>
<dbReference type="PANTHER" id="PTHR10039">
    <property type="entry name" value="AMELOGENIN"/>
    <property type="match status" value="1"/>
</dbReference>
<dbReference type="EMBL" id="SKBQ01000016">
    <property type="protein sequence ID" value="TPX16707.1"/>
    <property type="molecule type" value="Genomic_DNA"/>
</dbReference>
<evidence type="ECO:0000256" key="1">
    <source>
        <dbReference type="ARBA" id="ARBA00022737"/>
    </source>
</evidence>
<dbReference type="Gene3D" id="3.40.50.1820">
    <property type="entry name" value="alpha/beta hydrolase"/>
    <property type="match status" value="1"/>
</dbReference>
<dbReference type="InterPro" id="IPR027417">
    <property type="entry name" value="P-loop_NTPase"/>
</dbReference>
<dbReference type="GeneID" id="41971095"/>
<evidence type="ECO:0000259" key="3">
    <source>
        <dbReference type="Pfam" id="PF22939"/>
    </source>
</evidence>
<dbReference type="SUPFAM" id="SSF50978">
    <property type="entry name" value="WD40 repeat-like"/>
    <property type="match status" value="1"/>
</dbReference>
<dbReference type="Gene3D" id="3.40.50.300">
    <property type="entry name" value="P-loop containing nucleotide triphosphate hydrolases"/>
    <property type="match status" value="1"/>
</dbReference>
<reference evidence="5 6" key="1">
    <citation type="submission" date="2019-06" db="EMBL/GenBank/DDBJ databases">
        <title>Draft genome sequence of the filamentous fungus Phialemoniopsis curvata isolated from diesel fuel.</title>
        <authorList>
            <person name="Varaljay V.A."/>
            <person name="Lyon W.J."/>
            <person name="Crouch A.L."/>
            <person name="Drake C.E."/>
            <person name="Hollomon J.M."/>
            <person name="Nadeau L.J."/>
            <person name="Nunn H.S."/>
            <person name="Stevenson B.S."/>
            <person name="Bojanowski C.L."/>
            <person name="Crookes-Goodson W.J."/>
        </authorList>
    </citation>
    <scope>NUCLEOTIDE SEQUENCE [LARGE SCALE GENOMIC DNA]</scope>
    <source>
        <strain evidence="5 6">D216</strain>
    </source>
</reference>
<feature type="compositionally biased region" description="Basic and acidic residues" evidence="2">
    <location>
        <begin position="47"/>
        <end position="66"/>
    </location>
</feature>
<dbReference type="InterPro" id="IPR029058">
    <property type="entry name" value="AB_hydrolase_fold"/>
</dbReference>
<dbReference type="RefSeq" id="XP_030998418.1">
    <property type="nucleotide sequence ID" value="XM_031137971.1"/>
</dbReference>
<dbReference type="InterPro" id="IPR001680">
    <property type="entry name" value="WD40_rpt"/>
</dbReference>
<evidence type="ECO:0000313" key="6">
    <source>
        <dbReference type="Proteomes" id="UP000319257"/>
    </source>
</evidence>
<dbReference type="InterPro" id="IPR015943">
    <property type="entry name" value="WD40/YVTN_repeat-like_dom_sf"/>
</dbReference>
<organism evidence="5 6">
    <name type="scientific">Thyridium curvatum</name>
    <dbReference type="NCBI Taxonomy" id="1093900"/>
    <lineage>
        <taxon>Eukaryota</taxon>
        <taxon>Fungi</taxon>
        <taxon>Dikarya</taxon>
        <taxon>Ascomycota</taxon>
        <taxon>Pezizomycotina</taxon>
        <taxon>Sordariomycetes</taxon>
        <taxon>Sordariomycetidae</taxon>
        <taxon>Thyridiales</taxon>
        <taxon>Thyridiaceae</taxon>
        <taxon>Thyridium</taxon>
    </lineage>
</organism>
<dbReference type="InterPro" id="IPR056884">
    <property type="entry name" value="NPHP3-like_N"/>
</dbReference>
<feature type="region of interest" description="Disordered" evidence="2">
    <location>
        <begin position="36"/>
        <end position="107"/>
    </location>
</feature>
<evidence type="ECO:0000259" key="4">
    <source>
        <dbReference type="Pfam" id="PF24883"/>
    </source>
</evidence>
<evidence type="ECO:0000256" key="2">
    <source>
        <dbReference type="SAM" id="MobiDB-lite"/>
    </source>
</evidence>
<dbReference type="Proteomes" id="UP000319257">
    <property type="component" value="Unassembled WGS sequence"/>
</dbReference>
<dbReference type="OrthoDB" id="1658288at2759"/>
<feature type="domain" description="Nephrocystin 3-like N-terminal" evidence="4">
    <location>
        <begin position="432"/>
        <end position="597"/>
    </location>
</feature>
<dbReference type="Pfam" id="PF22939">
    <property type="entry name" value="WHD_GPIID"/>
    <property type="match status" value="1"/>
</dbReference>
<protein>
    <submittedName>
        <fullName evidence="5">Uncharacterized protein</fullName>
    </submittedName>
</protein>
<keyword evidence="6" id="KW-1185">Reference proteome</keyword>
<dbReference type="Gene3D" id="2.130.10.10">
    <property type="entry name" value="YVTN repeat-like/Quinoprotein amine dehydrogenase"/>
    <property type="match status" value="2"/>
</dbReference>
<dbReference type="Pfam" id="PF00400">
    <property type="entry name" value="WD40"/>
    <property type="match status" value="1"/>
</dbReference>
<feature type="compositionally biased region" description="Polar residues" evidence="2">
    <location>
        <begin position="69"/>
        <end position="81"/>
    </location>
</feature>
<evidence type="ECO:0000313" key="5">
    <source>
        <dbReference type="EMBL" id="TPX16707.1"/>
    </source>
</evidence>
<name>A0A507BA38_9PEZI</name>
<proteinExistence type="predicted"/>
<accession>A0A507BA38</accession>
<dbReference type="SUPFAM" id="SSF52540">
    <property type="entry name" value="P-loop containing nucleoside triphosphate hydrolases"/>
    <property type="match status" value="1"/>
</dbReference>
<keyword evidence="1" id="KW-0677">Repeat</keyword>
<gene>
    <name evidence="5" type="ORF">E0L32_003648</name>
</gene>
<dbReference type="Pfam" id="PF24883">
    <property type="entry name" value="NPHP3_N"/>
    <property type="match status" value="1"/>
</dbReference>